<reference evidence="2 3" key="1">
    <citation type="submission" date="2013-07" db="EMBL/GenBank/DDBJ databases">
        <title>Sulfurimonas hongkongensis AST-10 Genome Sequencing.</title>
        <authorList>
            <person name="Cai L."/>
            <person name="Zhang T."/>
        </authorList>
    </citation>
    <scope>NUCLEOTIDE SEQUENCE [LARGE SCALE GENOMIC DNA]</scope>
    <source>
        <strain evidence="2 3">AST-10</strain>
    </source>
</reference>
<dbReference type="OrthoDB" id="9770040at2"/>
<proteinExistence type="predicted"/>
<feature type="transmembrane region" description="Helical" evidence="1">
    <location>
        <begin position="128"/>
        <end position="145"/>
    </location>
</feature>
<dbReference type="AlphaFoldDB" id="T0JS52"/>
<name>T0JS52_9BACT</name>
<feature type="transmembrane region" description="Helical" evidence="1">
    <location>
        <begin position="320"/>
        <end position="340"/>
    </location>
</feature>
<accession>T0JS52</accession>
<evidence type="ECO:0000313" key="3">
    <source>
        <dbReference type="Proteomes" id="UP000015520"/>
    </source>
</evidence>
<feature type="transmembrane region" description="Helical" evidence="1">
    <location>
        <begin position="68"/>
        <end position="93"/>
    </location>
</feature>
<keyword evidence="1" id="KW-0472">Membrane</keyword>
<feature type="transmembrane region" description="Helical" evidence="1">
    <location>
        <begin position="34"/>
        <end position="56"/>
    </location>
</feature>
<feature type="transmembrane region" description="Helical" evidence="1">
    <location>
        <begin position="157"/>
        <end position="175"/>
    </location>
</feature>
<feature type="transmembrane region" description="Helical" evidence="1">
    <location>
        <begin position="187"/>
        <end position="204"/>
    </location>
</feature>
<feature type="transmembrane region" description="Helical" evidence="1">
    <location>
        <begin position="232"/>
        <end position="249"/>
    </location>
</feature>
<dbReference type="RefSeq" id="WP_021287314.1">
    <property type="nucleotide sequence ID" value="NZ_AUPZ01000006.1"/>
</dbReference>
<dbReference type="Proteomes" id="UP000015520">
    <property type="component" value="Unassembled WGS sequence"/>
</dbReference>
<dbReference type="InterPro" id="IPR010266">
    <property type="entry name" value="NnrS"/>
</dbReference>
<dbReference type="PATRIC" id="fig|1172190.3.peg.1018"/>
<evidence type="ECO:0000256" key="1">
    <source>
        <dbReference type="SAM" id="Phobius"/>
    </source>
</evidence>
<gene>
    <name evidence="2" type="ORF">M947_05225</name>
</gene>
<dbReference type="eggNOG" id="COG3213">
    <property type="taxonomic scope" value="Bacteria"/>
</dbReference>
<dbReference type="STRING" id="1172190.M947_05225"/>
<keyword evidence="1" id="KW-0812">Transmembrane</keyword>
<feature type="transmembrane region" description="Helical" evidence="1">
    <location>
        <begin position="352"/>
        <end position="370"/>
    </location>
</feature>
<feature type="transmembrane region" description="Helical" evidence="1">
    <location>
        <begin position="287"/>
        <end position="308"/>
    </location>
</feature>
<evidence type="ECO:0000313" key="2">
    <source>
        <dbReference type="EMBL" id="EQB39727.1"/>
    </source>
</evidence>
<keyword evidence="3" id="KW-1185">Reference proteome</keyword>
<comment type="caution">
    <text evidence="2">The sequence shown here is derived from an EMBL/GenBank/DDBJ whole genome shotgun (WGS) entry which is preliminary data.</text>
</comment>
<feature type="transmembrane region" description="Helical" evidence="1">
    <location>
        <begin position="255"/>
        <end position="275"/>
    </location>
</feature>
<dbReference type="EMBL" id="AUPZ01000006">
    <property type="protein sequence ID" value="EQB39727.1"/>
    <property type="molecule type" value="Genomic_DNA"/>
</dbReference>
<sequence length="413" mass="46679">MSEPQQKLHATNHYLHYPDEKDIPTYLAYGFRPVFLLLAPYMIITMILWGLVWAGIINLPFMNDTLTWHVYEMIFGILTAGAMAFLTTGIPELFPGMVPFVGKRLKYIMILWIAGRISFWFIDYLGVYIVAALNLAMLLWLIWFAKDAVLDKLQRHASLGYALVAIFVIEVWFFASQAGLASTNGMSILKVALGAIVVLILLALRRVNMEAVNELMEDKGIDDIYVSRPPKTNLAVFAVILFTIVEFLYPQNSALGWLGLATGAAILAITGDYILKDEFILNQPFVLYLASILVMLSAGYALMGWDLLNDKIDAINHFRHFITSGGVGLAYLVVMIIIGWIHTGRHLTSNIYTHLMVGFMILATLMRSLIPFFEEYISELYLWSSIVWTIPFMIYIKVFFSFLLSPRADGIKG</sequence>
<organism evidence="2 3">
    <name type="scientific">Sulfurimonas hongkongensis</name>
    <dbReference type="NCBI Taxonomy" id="1172190"/>
    <lineage>
        <taxon>Bacteria</taxon>
        <taxon>Pseudomonadati</taxon>
        <taxon>Campylobacterota</taxon>
        <taxon>Epsilonproteobacteria</taxon>
        <taxon>Campylobacterales</taxon>
        <taxon>Sulfurimonadaceae</taxon>
        <taxon>Sulfurimonas</taxon>
    </lineage>
</organism>
<feature type="transmembrane region" description="Helical" evidence="1">
    <location>
        <begin position="382"/>
        <end position="404"/>
    </location>
</feature>
<keyword evidence="1" id="KW-1133">Transmembrane helix</keyword>
<protein>
    <submittedName>
        <fullName evidence="2">Nitrite reductase</fullName>
    </submittedName>
</protein>
<dbReference type="Pfam" id="PF05940">
    <property type="entry name" value="NnrS"/>
    <property type="match status" value="1"/>
</dbReference>